<comment type="similarity">
    <text evidence="18">Belongs to the cation transport ATPase (P-type) (TC 3.A.3) family. Type IID subfamily.</text>
</comment>
<dbReference type="SUPFAM" id="SSF81665">
    <property type="entry name" value="Calcium ATPase, transmembrane domain M"/>
    <property type="match status" value="1"/>
</dbReference>
<dbReference type="VEuPathDB" id="FungiDB:Z517_02554"/>
<feature type="compositionally biased region" description="Basic and acidic residues" evidence="22">
    <location>
        <begin position="424"/>
        <end position="436"/>
    </location>
</feature>
<dbReference type="GO" id="GO:0008554">
    <property type="term" value="F:P-type sodium transporter activity"/>
    <property type="evidence" value="ECO:0007669"/>
    <property type="project" value="UniProtKB-EC"/>
</dbReference>
<dbReference type="SFLD" id="SFLDG00002">
    <property type="entry name" value="C1.7:_P-type_atpase_like"/>
    <property type="match status" value="1"/>
</dbReference>
<dbReference type="InterPro" id="IPR006414">
    <property type="entry name" value="P-type_ATPase_IID"/>
</dbReference>
<dbReference type="Gene3D" id="1.20.1110.10">
    <property type="entry name" value="Calcium-transporting ATPase, transmembrane domain"/>
    <property type="match status" value="3"/>
</dbReference>
<evidence type="ECO:0000313" key="26">
    <source>
        <dbReference type="Proteomes" id="UP000053029"/>
    </source>
</evidence>
<reference evidence="25 26" key="1">
    <citation type="submission" date="2015-01" db="EMBL/GenBank/DDBJ databases">
        <title>The Genome Sequence of Fonsecaea pedrosoi CBS 271.37.</title>
        <authorList>
            <consortium name="The Broad Institute Genomics Platform"/>
            <person name="Cuomo C."/>
            <person name="de Hoog S."/>
            <person name="Gorbushina A."/>
            <person name="Stielow B."/>
            <person name="Teixiera M."/>
            <person name="Abouelleil A."/>
            <person name="Chapman S.B."/>
            <person name="Priest M."/>
            <person name="Young S.K."/>
            <person name="Wortman J."/>
            <person name="Nusbaum C."/>
            <person name="Birren B."/>
        </authorList>
    </citation>
    <scope>NUCLEOTIDE SEQUENCE [LARGE SCALE GENOMIC DNA]</scope>
    <source>
        <strain evidence="25 26">CBS 271.37</strain>
    </source>
</reference>
<evidence type="ECO:0000256" key="15">
    <source>
        <dbReference type="ARBA" id="ARBA00023065"/>
    </source>
</evidence>
<comment type="cofactor">
    <cofactor evidence="1">
        <name>Mg(2+)</name>
        <dbReference type="ChEBI" id="CHEBI:18420"/>
    </cofactor>
</comment>
<dbReference type="RefSeq" id="XP_013287117.1">
    <property type="nucleotide sequence ID" value="XM_013431663.1"/>
</dbReference>
<feature type="transmembrane region" description="Helical" evidence="23">
    <location>
        <begin position="818"/>
        <end position="839"/>
    </location>
</feature>
<evidence type="ECO:0000256" key="21">
    <source>
        <dbReference type="ARBA" id="ARBA00049499"/>
    </source>
</evidence>
<feature type="compositionally biased region" description="Polar residues" evidence="22">
    <location>
        <begin position="405"/>
        <end position="415"/>
    </location>
</feature>
<dbReference type="InterPro" id="IPR036412">
    <property type="entry name" value="HAD-like_sf"/>
</dbReference>
<dbReference type="AlphaFoldDB" id="A0A0D2HFT6"/>
<keyword evidence="10" id="KW-0460">Magnesium</keyword>
<dbReference type="FunFam" id="2.70.150.10:FF:000016">
    <property type="entry name" value="Calcium-transporting P-type ATPase putative"/>
    <property type="match status" value="1"/>
</dbReference>
<dbReference type="FunFam" id="1.20.1110.10:FF:000020">
    <property type="entry name" value="Sodium ion P-type ATPase"/>
    <property type="match status" value="1"/>
</dbReference>
<name>A0A0D2HFT6_9EURO</name>
<dbReference type="PANTHER" id="PTHR42861">
    <property type="entry name" value="CALCIUM-TRANSPORTING ATPASE"/>
    <property type="match status" value="1"/>
</dbReference>
<feature type="transmembrane region" description="Helical" evidence="23">
    <location>
        <begin position="321"/>
        <end position="347"/>
    </location>
</feature>
<evidence type="ECO:0000256" key="5">
    <source>
        <dbReference type="ARBA" id="ARBA00022538"/>
    </source>
</evidence>
<evidence type="ECO:0000256" key="6">
    <source>
        <dbReference type="ARBA" id="ARBA00022692"/>
    </source>
</evidence>
<dbReference type="InterPro" id="IPR023299">
    <property type="entry name" value="ATPase_P-typ_cyto_dom_N"/>
</dbReference>
<dbReference type="InterPro" id="IPR001757">
    <property type="entry name" value="P_typ_ATPase"/>
</dbReference>
<keyword evidence="12" id="KW-1278">Translocase</keyword>
<dbReference type="Gene3D" id="3.40.1110.10">
    <property type="entry name" value="Calcium-transporting ATPase, cytoplasmic domain N"/>
    <property type="match status" value="2"/>
</dbReference>
<keyword evidence="16 23" id="KW-0472">Membrane</keyword>
<evidence type="ECO:0000256" key="1">
    <source>
        <dbReference type="ARBA" id="ARBA00001946"/>
    </source>
</evidence>
<dbReference type="Pfam" id="PF00689">
    <property type="entry name" value="Cation_ATPase_C"/>
    <property type="match status" value="1"/>
</dbReference>
<evidence type="ECO:0000256" key="20">
    <source>
        <dbReference type="ARBA" id="ARBA00048599"/>
    </source>
</evidence>
<comment type="catalytic activity">
    <reaction evidence="20">
        <text>K(+)(in) + ATP + H2O = K(+)(out) + ADP + phosphate + H(+)</text>
        <dbReference type="Rhea" id="RHEA:75815"/>
        <dbReference type="ChEBI" id="CHEBI:15377"/>
        <dbReference type="ChEBI" id="CHEBI:15378"/>
        <dbReference type="ChEBI" id="CHEBI:29103"/>
        <dbReference type="ChEBI" id="CHEBI:30616"/>
        <dbReference type="ChEBI" id="CHEBI:43474"/>
        <dbReference type="ChEBI" id="CHEBI:456216"/>
    </reaction>
</comment>
<dbReference type="Pfam" id="PF13246">
    <property type="entry name" value="Cation_ATPase"/>
    <property type="match status" value="1"/>
</dbReference>
<dbReference type="Gene3D" id="3.40.50.1000">
    <property type="entry name" value="HAD superfamily/HAD-like"/>
    <property type="match status" value="1"/>
</dbReference>
<evidence type="ECO:0000256" key="11">
    <source>
        <dbReference type="ARBA" id="ARBA00022958"/>
    </source>
</evidence>
<dbReference type="GO" id="GO:0005886">
    <property type="term" value="C:plasma membrane"/>
    <property type="evidence" value="ECO:0007669"/>
    <property type="project" value="UniProtKB-SubCell"/>
</dbReference>
<dbReference type="SUPFAM" id="SSF81660">
    <property type="entry name" value="Metal cation-transporting ATPase, ATP-binding domain N"/>
    <property type="match status" value="1"/>
</dbReference>
<dbReference type="GO" id="GO:0046872">
    <property type="term" value="F:metal ion binding"/>
    <property type="evidence" value="ECO:0007669"/>
    <property type="project" value="UniProtKB-KW"/>
</dbReference>
<gene>
    <name evidence="25" type="ORF">Z517_02554</name>
</gene>
<sequence>MGKKGTRAEQSYPKHPFLLSPDEVISHLETSTDLGLNNAQVQEYQQKYGPNRLEGDGGVSWYAILGKQISNAMILVLVLAMALSYGVEDFVEGAVITAVIVLNVVIGFYQEFQAEKKMDALRSLSSPSAAVVRDGNEMTIPSAEVVPGDIVSIKTGDTVPADLRLFEVMNLECDEAILTGEALPVAKEVEFETKHGIAKEDLGLGDRLNIAYSSSTVTKGRGRGVVVYTGMSTAIGGIAASMQGKKRKPNRSMSRKKYGPMQPVKGGALRTYDGVRKFLGLTGGTPLQIKLSKLAYVLFGCAILLAIIVFGVNRFNVTNEVAIYAISTGIAIIPESLIAVLTITMVVGMTQMRKRKVVVRQLSALEALGGVTNICSDKTGTLTQGKMVTRKAWIPGVGIYSVENSNNASDPTEGTVTLGKAPRSRQEVEAERLAREEAFDRKRSTAGISFDLPSEKLQKDAEKASEKSDTDVKSNPEVTPELQAFLESAALCNLATVRKVAEDGEEEKWKTAGDPTEIALQVFSHRFNYGKKALEESGWVQKMEYPFDSSIKRMSVVYTKPGLEHSLIFTKGAVERIIDLCTSVGVGDKHEEMTPTLKEAILEQMTFLAEQGLRVLAIARRDTTLEIEEHSDVDRSVVEKDLCLLGLAGLYDPPRLETKAAVQACTTAGITVSMLTGDHPSTATAIAKEVGIIPKNMGALAPDVAAAIVKTATEFDRMTDAEIDALPTLPLVAARCAPETKVRMIEALHRRKKFAAMTGDGVNDSPSLKLADVGIAMGLNGSDVAKSASDIVLTDDNFASIVNAVEEGRRMFDNIQRFVLHLLTSNVGEVILLICGLGFQDDTGFSVFPLSPLQILWINMLTSSFPAFGLGREKASPDVMERPPHDNKKGVFTWELITDMLVYGTIQGTCCLMTFVFIVYGPGPDGLGQDCNRKYNDTCDVVFRARAAVFAELTWLILISAWEFKAMRRSMFRINPHDTRTFPFFADIWENQFLFWSVVIGAVSVFPAVYIPGLNTSVFKHKGISWEWAPAIVCVFVFVSGMEAWKYVKRAAGWFKEEETEGMKGRRLGPSSAVLSLRQGFFTMTRSFTKSKSEEKQRTPVTMELGTRDRNARQPHVLPRVREDV</sequence>
<dbReference type="Gene3D" id="2.70.150.10">
    <property type="entry name" value="Calcium-transporting ATPase, cytoplasmic transduction domain A"/>
    <property type="match status" value="1"/>
</dbReference>
<feature type="transmembrane region" description="Helical" evidence="23">
    <location>
        <begin position="993"/>
        <end position="1013"/>
    </location>
</feature>
<dbReference type="NCBIfam" id="TIGR01523">
    <property type="entry name" value="ATPase-IID_K-Na"/>
    <property type="match status" value="1"/>
</dbReference>
<dbReference type="GO" id="GO:0006813">
    <property type="term" value="P:potassium ion transport"/>
    <property type="evidence" value="ECO:0007669"/>
    <property type="project" value="UniProtKB-KW"/>
</dbReference>
<dbReference type="Pfam" id="PF00690">
    <property type="entry name" value="Cation_ATPase_N"/>
    <property type="match status" value="1"/>
</dbReference>
<evidence type="ECO:0000256" key="13">
    <source>
        <dbReference type="ARBA" id="ARBA00022989"/>
    </source>
</evidence>
<dbReference type="Proteomes" id="UP000053029">
    <property type="component" value="Unassembled WGS sequence"/>
</dbReference>
<evidence type="ECO:0000256" key="7">
    <source>
        <dbReference type="ARBA" id="ARBA00022723"/>
    </source>
</evidence>
<dbReference type="SUPFAM" id="SSF81653">
    <property type="entry name" value="Calcium ATPase, transduction domain A"/>
    <property type="match status" value="1"/>
</dbReference>
<accession>A0A0D2HFT6</accession>
<dbReference type="EMBL" id="KN846970">
    <property type="protein sequence ID" value="KIW83309.1"/>
    <property type="molecule type" value="Genomic_DNA"/>
</dbReference>
<evidence type="ECO:0000256" key="18">
    <source>
        <dbReference type="ARBA" id="ARBA00035017"/>
    </source>
</evidence>
<evidence type="ECO:0000256" key="9">
    <source>
        <dbReference type="ARBA" id="ARBA00022840"/>
    </source>
</evidence>
<dbReference type="InterPro" id="IPR023214">
    <property type="entry name" value="HAD_sf"/>
</dbReference>
<keyword evidence="9" id="KW-0067">ATP-binding</keyword>
<evidence type="ECO:0000313" key="25">
    <source>
        <dbReference type="EMBL" id="KIW83309.1"/>
    </source>
</evidence>
<proteinExistence type="inferred from homology"/>
<dbReference type="GO" id="GO:0005524">
    <property type="term" value="F:ATP binding"/>
    <property type="evidence" value="ECO:0007669"/>
    <property type="project" value="UniProtKB-KW"/>
</dbReference>
<feature type="transmembrane region" description="Helical" evidence="23">
    <location>
        <begin position="851"/>
        <end position="871"/>
    </location>
</feature>
<keyword evidence="11" id="KW-0630">Potassium</keyword>
<feature type="region of interest" description="Disordered" evidence="22">
    <location>
        <begin position="405"/>
        <end position="436"/>
    </location>
</feature>
<feature type="transmembrane region" description="Helical" evidence="23">
    <location>
        <begin position="294"/>
        <end position="315"/>
    </location>
</feature>
<dbReference type="InterPro" id="IPR059000">
    <property type="entry name" value="ATPase_P-type_domA"/>
</dbReference>
<dbReference type="GeneID" id="25302044"/>
<feature type="region of interest" description="Disordered" evidence="22">
    <location>
        <begin position="1089"/>
        <end position="1125"/>
    </location>
</feature>
<keyword evidence="8" id="KW-0547">Nucleotide-binding</keyword>
<dbReference type="InterPro" id="IPR044492">
    <property type="entry name" value="P_typ_ATPase_HD_dom"/>
</dbReference>
<feature type="domain" description="Cation-transporting P-type ATPase N-terminal" evidence="24">
    <location>
        <begin position="15"/>
        <end position="89"/>
    </location>
</feature>
<dbReference type="SFLD" id="SFLDS00003">
    <property type="entry name" value="Haloacid_Dehalogenase"/>
    <property type="match status" value="1"/>
</dbReference>
<evidence type="ECO:0000256" key="12">
    <source>
        <dbReference type="ARBA" id="ARBA00022967"/>
    </source>
</evidence>
<dbReference type="SFLD" id="SFLDF00027">
    <property type="entry name" value="p-type_atpase"/>
    <property type="match status" value="1"/>
</dbReference>
<dbReference type="SMART" id="SM00831">
    <property type="entry name" value="Cation_ATPase_N"/>
    <property type="match status" value="1"/>
</dbReference>
<protein>
    <recommendedName>
        <fullName evidence="19">P-type Na(+) transporter</fullName>
        <ecNumber evidence="19">7.2.2.3</ecNumber>
    </recommendedName>
</protein>
<comment type="subcellular location">
    <subcellularLocation>
        <location evidence="2">Cell membrane</location>
        <topology evidence="2">Multi-pass membrane protein</topology>
    </subcellularLocation>
</comment>
<feature type="transmembrane region" description="Helical" evidence="23">
    <location>
        <begin position="941"/>
        <end position="964"/>
    </location>
</feature>
<feature type="region of interest" description="Disordered" evidence="22">
    <location>
        <begin position="450"/>
        <end position="476"/>
    </location>
</feature>
<dbReference type="InterPro" id="IPR008250">
    <property type="entry name" value="ATPase_P-typ_transduc_dom_A_sf"/>
</dbReference>
<dbReference type="PROSITE" id="PS00154">
    <property type="entry name" value="ATPASE_E1_E2"/>
    <property type="match status" value="1"/>
</dbReference>
<feature type="transmembrane region" description="Helical" evidence="23">
    <location>
        <begin position="892"/>
        <end position="921"/>
    </location>
</feature>
<dbReference type="InterPro" id="IPR023298">
    <property type="entry name" value="ATPase_P-typ_TM_dom_sf"/>
</dbReference>
<evidence type="ECO:0000256" key="2">
    <source>
        <dbReference type="ARBA" id="ARBA00004651"/>
    </source>
</evidence>
<dbReference type="InterPro" id="IPR004014">
    <property type="entry name" value="ATPase_P-typ_cation-transptr_N"/>
</dbReference>
<evidence type="ECO:0000256" key="4">
    <source>
        <dbReference type="ARBA" id="ARBA00022475"/>
    </source>
</evidence>
<evidence type="ECO:0000256" key="16">
    <source>
        <dbReference type="ARBA" id="ARBA00023136"/>
    </source>
</evidence>
<dbReference type="EC" id="7.2.2.3" evidence="19"/>
<feature type="transmembrane region" description="Helical" evidence="23">
    <location>
        <begin position="93"/>
        <end position="112"/>
    </location>
</feature>
<evidence type="ECO:0000256" key="10">
    <source>
        <dbReference type="ARBA" id="ARBA00022842"/>
    </source>
</evidence>
<dbReference type="Pfam" id="PF00122">
    <property type="entry name" value="E1-E2_ATPase"/>
    <property type="match status" value="1"/>
</dbReference>
<evidence type="ECO:0000256" key="17">
    <source>
        <dbReference type="ARBA" id="ARBA00023201"/>
    </source>
</evidence>
<keyword evidence="13 23" id="KW-1133">Transmembrane helix</keyword>
<evidence type="ECO:0000256" key="23">
    <source>
        <dbReference type="SAM" id="Phobius"/>
    </source>
</evidence>
<dbReference type="GO" id="GO:0016887">
    <property type="term" value="F:ATP hydrolysis activity"/>
    <property type="evidence" value="ECO:0007669"/>
    <property type="project" value="InterPro"/>
</dbReference>
<evidence type="ECO:0000259" key="24">
    <source>
        <dbReference type="SMART" id="SM00831"/>
    </source>
</evidence>
<dbReference type="InterPro" id="IPR006068">
    <property type="entry name" value="ATPase_P-typ_cation-transptr_C"/>
</dbReference>
<dbReference type="FunFam" id="3.40.50.1000:FF:000001">
    <property type="entry name" value="Phospholipid-transporting ATPase IC"/>
    <property type="match status" value="1"/>
</dbReference>
<dbReference type="STRING" id="1442368.A0A0D2HFT6"/>
<dbReference type="SUPFAM" id="SSF56784">
    <property type="entry name" value="HAD-like"/>
    <property type="match status" value="1"/>
</dbReference>
<keyword evidence="6 23" id="KW-0812">Transmembrane</keyword>
<keyword evidence="15" id="KW-0406">Ion transport</keyword>
<keyword evidence="14" id="KW-0915">Sodium</keyword>
<dbReference type="HOGENOM" id="CLU_002360_3_0_1"/>
<keyword evidence="3" id="KW-0813">Transport</keyword>
<keyword evidence="5" id="KW-0633">Potassium transport</keyword>
<dbReference type="NCBIfam" id="TIGR01494">
    <property type="entry name" value="ATPase_P-type"/>
    <property type="match status" value="3"/>
</dbReference>
<dbReference type="FunFam" id="3.40.50.1000:FF:000047">
    <property type="entry name" value="Sodium P-type ATPase"/>
    <property type="match status" value="1"/>
</dbReference>
<evidence type="ECO:0000256" key="8">
    <source>
        <dbReference type="ARBA" id="ARBA00022741"/>
    </source>
</evidence>
<keyword evidence="17" id="KW-0739">Sodium transport</keyword>
<evidence type="ECO:0000256" key="3">
    <source>
        <dbReference type="ARBA" id="ARBA00022448"/>
    </source>
</evidence>
<organism evidence="25 26">
    <name type="scientific">Fonsecaea pedrosoi CBS 271.37</name>
    <dbReference type="NCBI Taxonomy" id="1442368"/>
    <lineage>
        <taxon>Eukaryota</taxon>
        <taxon>Fungi</taxon>
        <taxon>Dikarya</taxon>
        <taxon>Ascomycota</taxon>
        <taxon>Pezizomycotina</taxon>
        <taxon>Eurotiomycetes</taxon>
        <taxon>Chaetothyriomycetidae</taxon>
        <taxon>Chaetothyriales</taxon>
        <taxon>Herpotrichiellaceae</taxon>
        <taxon>Fonsecaea</taxon>
    </lineage>
</organism>
<keyword evidence="4" id="KW-1003">Cell membrane</keyword>
<keyword evidence="26" id="KW-1185">Reference proteome</keyword>
<feature type="transmembrane region" description="Helical" evidence="23">
    <location>
        <begin position="69"/>
        <end position="87"/>
    </location>
</feature>
<feature type="transmembrane region" description="Helical" evidence="23">
    <location>
        <begin position="1028"/>
        <end position="1048"/>
    </location>
</feature>
<dbReference type="InterPro" id="IPR018303">
    <property type="entry name" value="ATPase_P-typ_P_site"/>
</dbReference>
<evidence type="ECO:0000256" key="19">
    <source>
        <dbReference type="ARBA" id="ARBA00035029"/>
    </source>
</evidence>
<evidence type="ECO:0000256" key="14">
    <source>
        <dbReference type="ARBA" id="ARBA00023053"/>
    </source>
</evidence>
<feature type="compositionally biased region" description="Basic and acidic residues" evidence="22">
    <location>
        <begin position="453"/>
        <end position="474"/>
    </location>
</feature>
<evidence type="ECO:0000256" key="22">
    <source>
        <dbReference type="SAM" id="MobiDB-lite"/>
    </source>
</evidence>
<dbReference type="FunFam" id="1.20.1110.10:FF:000015">
    <property type="entry name" value="Sodium ion P-type ATPase"/>
    <property type="match status" value="1"/>
</dbReference>
<comment type="catalytic activity">
    <reaction evidence="21">
        <text>Na(+)(in) + ATP + H2O = Na(+)(out) + ADP + phosphate + H(+)</text>
        <dbReference type="Rhea" id="RHEA:14633"/>
        <dbReference type="ChEBI" id="CHEBI:15377"/>
        <dbReference type="ChEBI" id="CHEBI:15378"/>
        <dbReference type="ChEBI" id="CHEBI:29101"/>
        <dbReference type="ChEBI" id="CHEBI:30616"/>
        <dbReference type="ChEBI" id="CHEBI:43474"/>
        <dbReference type="ChEBI" id="CHEBI:456216"/>
        <dbReference type="EC" id="7.2.2.3"/>
    </reaction>
    <physiologicalReaction direction="left-to-right" evidence="21">
        <dbReference type="Rhea" id="RHEA:14634"/>
    </physiologicalReaction>
</comment>
<dbReference type="PRINTS" id="PR00119">
    <property type="entry name" value="CATATPASE"/>
</dbReference>
<keyword evidence="7" id="KW-0479">Metal-binding</keyword>
<dbReference type="OrthoDB" id="3352408at2759"/>